<dbReference type="Proteomes" id="UP000282084">
    <property type="component" value="Unassembled WGS sequence"/>
</dbReference>
<accession>A0A495VZR3</accession>
<protein>
    <submittedName>
        <fullName evidence="3">Uncharacterized protein DUF397</fullName>
    </submittedName>
</protein>
<dbReference type="OrthoDB" id="3697313at2"/>
<dbReference type="Pfam" id="PF04149">
    <property type="entry name" value="DUF397"/>
    <property type="match status" value="1"/>
</dbReference>
<feature type="region of interest" description="Disordered" evidence="1">
    <location>
        <begin position="1"/>
        <end position="20"/>
    </location>
</feature>
<sequence length="63" mass="6993">MQRDEQLTWRKSSHSSDNPDCVELAVTPVEVRVRDTKQRHGGTLRFSSGAFAAFLTGLKTSGE</sequence>
<feature type="domain" description="DUF397" evidence="2">
    <location>
        <begin position="7"/>
        <end position="59"/>
    </location>
</feature>
<keyword evidence="4" id="KW-1185">Reference proteome</keyword>
<evidence type="ECO:0000256" key="1">
    <source>
        <dbReference type="SAM" id="MobiDB-lite"/>
    </source>
</evidence>
<gene>
    <name evidence="3" type="ORF">C8E97_2601</name>
</gene>
<dbReference type="InterPro" id="IPR007278">
    <property type="entry name" value="DUF397"/>
</dbReference>
<organism evidence="3 4">
    <name type="scientific">Saccharothrix australiensis</name>
    <dbReference type="NCBI Taxonomy" id="2072"/>
    <lineage>
        <taxon>Bacteria</taxon>
        <taxon>Bacillati</taxon>
        <taxon>Actinomycetota</taxon>
        <taxon>Actinomycetes</taxon>
        <taxon>Pseudonocardiales</taxon>
        <taxon>Pseudonocardiaceae</taxon>
        <taxon>Saccharothrix</taxon>
    </lineage>
</organism>
<evidence type="ECO:0000313" key="3">
    <source>
        <dbReference type="EMBL" id="RKT54013.1"/>
    </source>
</evidence>
<dbReference type="AlphaFoldDB" id="A0A495VZR3"/>
<evidence type="ECO:0000259" key="2">
    <source>
        <dbReference type="Pfam" id="PF04149"/>
    </source>
</evidence>
<dbReference type="EMBL" id="RBXO01000001">
    <property type="protein sequence ID" value="RKT54013.1"/>
    <property type="molecule type" value="Genomic_DNA"/>
</dbReference>
<dbReference type="RefSeq" id="WP_121005096.1">
    <property type="nucleotide sequence ID" value="NZ_RBXO01000001.1"/>
</dbReference>
<reference evidence="3 4" key="1">
    <citation type="submission" date="2018-10" db="EMBL/GenBank/DDBJ databases">
        <title>Sequencing the genomes of 1000 actinobacteria strains.</title>
        <authorList>
            <person name="Klenk H.-P."/>
        </authorList>
    </citation>
    <scope>NUCLEOTIDE SEQUENCE [LARGE SCALE GENOMIC DNA]</scope>
    <source>
        <strain evidence="3 4">DSM 43800</strain>
    </source>
</reference>
<comment type="caution">
    <text evidence="3">The sequence shown here is derived from an EMBL/GenBank/DDBJ whole genome shotgun (WGS) entry which is preliminary data.</text>
</comment>
<name>A0A495VZR3_9PSEU</name>
<proteinExistence type="predicted"/>
<evidence type="ECO:0000313" key="4">
    <source>
        <dbReference type="Proteomes" id="UP000282084"/>
    </source>
</evidence>